<dbReference type="GO" id="GO:0032259">
    <property type="term" value="P:methylation"/>
    <property type="evidence" value="ECO:0007669"/>
    <property type="project" value="UniProtKB-KW"/>
</dbReference>
<evidence type="ECO:0000256" key="1">
    <source>
        <dbReference type="ARBA" id="ARBA00022603"/>
    </source>
</evidence>
<keyword evidence="2" id="KW-0808">Transferase</keyword>
<gene>
    <name evidence="3" type="ORF">JOE21_000815</name>
</gene>
<dbReference type="SUPFAM" id="SSF53335">
    <property type="entry name" value="S-adenosyl-L-methionine-dependent methyltransferases"/>
    <property type="match status" value="1"/>
</dbReference>
<proteinExistence type="predicted"/>
<sequence>MSDALRRVIREEIEASPDGRISFRRFMELALTHPRWGYYCREGVKIGREGDFFTSPLTGAVFGQTWGAWLGRLAARWPSGQPWWLVEAGPGDGRLALQILEGLAASGYPLPKGYGLVEVSSWHRRLQAERLRKVPVPVHWLEHPEDLPDEPVILISNEFFDTFPVHRVVGSTEGLLEWYVTWEQGRLVEVRGPISNPACIRVLQEMKWPSLAEGEEVEVPLDAGLWYRNWVGRIQTGWMITVDYGGTMEELAHPARRQGTLRGYRRHHLVNDWLETPGETDLTCDVHFSALQHWGEKLGWETRYYGSQSRFLIEAGILDRLQSAVDRDPFSPMAKRNRAIRQLALPGGMGESFRVLVQGKGVSNIALPKRLADR</sequence>
<dbReference type="Pfam" id="PF02636">
    <property type="entry name" value="Methyltransf_28"/>
    <property type="match status" value="1"/>
</dbReference>
<accession>A0ABU1IJ70</accession>
<dbReference type="InterPro" id="IPR003788">
    <property type="entry name" value="NDUFAF7"/>
</dbReference>
<dbReference type="GO" id="GO:0008168">
    <property type="term" value="F:methyltransferase activity"/>
    <property type="evidence" value="ECO:0007669"/>
    <property type="project" value="UniProtKB-KW"/>
</dbReference>
<reference evidence="3 4" key="1">
    <citation type="submission" date="2023-07" db="EMBL/GenBank/DDBJ databases">
        <title>Genomic Encyclopedia of Type Strains, Phase IV (KMG-IV): sequencing the most valuable type-strain genomes for metagenomic binning, comparative biology and taxonomic classification.</title>
        <authorList>
            <person name="Goeker M."/>
        </authorList>
    </citation>
    <scope>NUCLEOTIDE SEQUENCE [LARGE SCALE GENOMIC DNA]</scope>
    <source>
        <strain evidence="3 4">DSM 45903</strain>
    </source>
</reference>
<dbReference type="Proteomes" id="UP001185012">
    <property type="component" value="Unassembled WGS sequence"/>
</dbReference>
<keyword evidence="4" id="KW-1185">Reference proteome</keyword>
<evidence type="ECO:0000313" key="3">
    <source>
        <dbReference type="EMBL" id="MDR6224824.1"/>
    </source>
</evidence>
<dbReference type="Gene3D" id="3.40.50.12710">
    <property type="match status" value="1"/>
</dbReference>
<organism evidence="3 4">
    <name type="scientific">Desmospora profundinema</name>
    <dbReference type="NCBI Taxonomy" id="1571184"/>
    <lineage>
        <taxon>Bacteria</taxon>
        <taxon>Bacillati</taxon>
        <taxon>Bacillota</taxon>
        <taxon>Bacilli</taxon>
        <taxon>Bacillales</taxon>
        <taxon>Thermoactinomycetaceae</taxon>
        <taxon>Desmospora</taxon>
    </lineage>
</organism>
<dbReference type="RefSeq" id="WP_309862656.1">
    <property type="nucleotide sequence ID" value="NZ_JAVDQG010000002.1"/>
</dbReference>
<keyword evidence="1 3" id="KW-0489">Methyltransferase</keyword>
<name>A0ABU1IJ70_9BACL</name>
<evidence type="ECO:0000256" key="2">
    <source>
        <dbReference type="ARBA" id="ARBA00022679"/>
    </source>
</evidence>
<comment type="caution">
    <text evidence="3">The sequence shown here is derived from an EMBL/GenBank/DDBJ whole genome shotgun (WGS) entry which is preliminary data.</text>
</comment>
<dbReference type="InterPro" id="IPR029063">
    <property type="entry name" value="SAM-dependent_MTases_sf"/>
</dbReference>
<dbReference type="PANTHER" id="PTHR12049:SF7">
    <property type="entry name" value="PROTEIN ARGININE METHYLTRANSFERASE NDUFAF7, MITOCHONDRIAL"/>
    <property type="match status" value="1"/>
</dbReference>
<dbReference type="InterPro" id="IPR038375">
    <property type="entry name" value="NDUFAF7_sf"/>
</dbReference>
<evidence type="ECO:0000313" key="4">
    <source>
        <dbReference type="Proteomes" id="UP001185012"/>
    </source>
</evidence>
<protein>
    <submittedName>
        <fullName evidence="3">SAM-dependent MidA family methyltransferase</fullName>
    </submittedName>
</protein>
<dbReference type="EMBL" id="JAVDQG010000002">
    <property type="protein sequence ID" value="MDR6224824.1"/>
    <property type="molecule type" value="Genomic_DNA"/>
</dbReference>
<dbReference type="PANTHER" id="PTHR12049">
    <property type="entry name" value="PROTEIN ARGININE METHYLTRANSFERASE NDUFAF7, MITOCHONDRIAL"/>
    <property type="match status" value="1"/>
</dbReference>